<feature type="domain" description="Alpha-carbonic anhydrase" evidence="1">
    <location>
        <begin position="2"/>
        <end position="70"/>
    </location>
</feature>
<dbReference type="InterPro" id="IPR036398">
    <property type="entry name" value="CA_dom_sf"/>
</dbReference>
<accession>A0A183UUT1</accession>
<evidence type="ECO:0000259" key="1">
    <source>
        <dbReference type="PROSITE" id="PS51144"/>
    </source>
</evidence>
<evidence type="ECO:0000313" key="2">
    <source>
        <dbReference type="EMBL" id="VDM43572.1"/>
    </source>
</evidence>
<sequence>MLPWLMTACFYPCIVGPDFWGLVNKHWRMCTAGQMQSPINVDPSVLLFDPSLTPVEVDKNQVKVFFVVLY</sequence>
<evidence type="ECO:0000313" key="3">
    <source>
        <dbReference type="Proteomes" id="UP000050794"/>
    </source>
</evidence>
<dbReference type="EMBL" id="UYWY01021179">
    <property type="protein sequence ID" value="VDM43572.1"/>
    <property type="molecule type" value="Genomic_DNA"/>
</dbReference>
<dbReference type="SUPFAM" id="SSF51069">
    <property type="entry name" value="Carbonic anhydrase"/>
    <property type="match status" value="1"/>
</dbReference>
<reference evidence="2 3" key="2">
    <citation type="submission" date="2018-11" db="EMBL/GenBank/DDBJ databases">
        <authorList>
            <consortium name="Pathogen Informatics"/>
        </authorList>
    </citation>
    <scope>NUCLEOTIDE SEQUENCE [LARGE SCALE GENOMIC DNA]</scope>
</reference>
<dbReference type="WBParaSite" id="TCNE_0001225101-mRNA-1">
    <property type="protein sequence ID" value="TCNE_0001225101-mRNA-1"/>
    <property type="gene ID" value="TCNE_0001225101"/>
</dbReference>
<evidence type="ECO:0000313" key="4">
    <source>
        <dbReference type="WBParaSite" id="TCNE_0001225101-mRNA-1"/>
    </source>
</evidence>
<protein>
    <submittedName>
        <fullName evidence="4">Alpha-carbonic anhydrase domain-containing protein</fullName>
    </submittedName>
</protein>
<organism evidence="3 4">
    <name type="scientific">Toxocara canis</name>
    <name type="common">Canine roundworm</name>
    <dbReference type="NCBI Taxonomy" id="6265"/>
    <lineage>
        <taxon>Eukaryota</taxon>
        <taxon>Metazoa</taxon>
        <taxon>Ecdysozoa</taxon>
        <taxon>Nematoda</taxon>
        <taxon>Chromadorea</taxon>
        <taxon>Rhabditida</taxon>
        <taxon>Spirurina</taxon>
        <taxon>Ascaridomorpha</taxon>
        <taxon>Ascaridoidea</taxon>
        <taxon>Toxocaridae</taxon>
        <taxon>Toxocara</taxon>
    </lineage>
</organism>
<dbReference type="Gene3D" id="3.10.200.10">
    <property type="entry name" value="Alpha carbonic anhydrase"/>
    <property type="match status" value="1"/>
</dbReference>
<dbReference type="PROSITE" id="PS51144">
    <property type="entry name" value="ALPHA_CA_2"/>
    <property type="match status" value="1"/>
</dbReference>
<name>A0A183UUT1_TOXCA</name>
<dbReference type="Proteomes" id="UP000050794">
    <property type="component" value="Unassembled WGS sequence"/>
</dbReference>
<proteinExistence type="predicted"/>
<keyword evidence="3" id="KW-1185">Reference proteome</keyword>
<gene>
    <name evidence="2" type="ORF">TCNE_LOCUS12251</name>
</gene>
<reference evidence="4" key="1">
    <citation type="submission" date="2016-06" db="UniProtKB">
        <authorList>
            <consortium name="WormBaseParasite"/>
        </authorList>
    </citation>
    <scope>IDENTIFICATION</scope>
</reference>
<dbReference type="AlphaFoldDB" id="A0A183UUT1"/>
<dbReference type="InterPro" id="IPR001148">
    <property type="entry name" value="CA_dom"/>
</dbReference>